<dbReference type="GO" id="GO:0008270">
    <property type="term" value="F:zinc ion binding"/>
    <property type="evidence" value="ECO:0007669"/>
    <property type="project" value="UniProtKB-KW"/>
</dbReference>
<organism evidence="7 8">
    <name type="scientific">Golovinomyces cichoracearum</name>
    <dbReference type="NCBI Taxonomy" id="62708"/>
    <lineage>
        <taxon>Eukaryota</taxon>
        <taxon>Fungi</taxon>
        <taxon>Dikarya</taxon>
        <taxon>Ascomycota</taxon>
        <taxon>Pezizomycotina</taxon>
        <taxon>Leotiomycetes</taxon>
        <taxon>Erysiphales</taxon>
        <taxon>Erysiphaceae</taxon>
        <taxon>Golovinomyces</taxon>
    </lineage>
</organism>
<sequence>MSLPNMADQENTRSSVAETVSFEKSTALSSAASSTLSSAQTENSEIYQTTSTSSSSFPIARCCNCSSQPLENRPLKPCIKCQSVVYCSRDCQKMDYKNHKKSCAAAAQVYASGANFRTENRTNLNKNSKEKFTRGLQKWQFDT</sequence>
<evidence type="ECO:0000256" key="4">
    <source>
        <dbReference type="PROSITE-ProRule" id="PRU00134"/>
    </source>
</evidence>
<dbReference type="OrthoDB" id="432970at2759"/>
<reference evidence="7 8" key="1">
    <citation type="journal article" date="2018" name="BMC Genomics">
        <title>Comparative genome analyses reveal sequence features reflecting distinct modes of host-adaptation between dicot and monocot powdery mildew.</title>
        <authorList>
            <person name="Wu Y."/>
            <person name="Ma X."/>
            <person name="Pan Z."/>
            <person name="Kale S.D."/>
            <person name="Song Y."/>
            <person name="King H."/>
            <person name="Zhang Q."/>
            <person name="Presley C."/>
            <person name="Deng X."/>
            <person name="Wei C.I."/>
            <person name="Xiao S."/>
        </authorList>
    </citation>
    <scope>NUCLEOTIDE SEQUENCE [LARGE SCALE GENOMIC DNA]</scope>
    <source>
        <strain evidence="7">UCSC1</strain>
    </source>
</reference>
<dbReference type="SUPFAM" id="SSF144232">
    <property type="entry name" value="HIT/MYND zinc finger-like"/>
    <property type="match status" value="1"/>
</dbReference>
<dbReference type="InterPro" id="IPR002893">
    <property type="entry name" value="Znf_MYND"/>
</dbReference>
<feature type="compositionally biased region" description="Low complexity" evidence="5">
    <location>
        <begin position="30"/>
        <end position="39"/>
    </location>
</feature>
<evidence type="ECO:0000256" key="2">
    <source>
        <dbReference type="ARBA" id="ARBA00022771"/>
    </source>
</evidence>
<gene>
    <name evidence="7" type="ORF">GcC1_124022</name>
</gene>
<proteinExistence type="predicted"/>
<keyword evidence="1" id="KW-0479">Metal-binding</keyword>
<keyword evidence="3" id="KW-0862">Zinc</keyword>
<evidence type="ECO:0000256" key="5">
    <source>
        <dbReference type="SAM" id="MobiDB-lite"/>
    </source>
</evidence>
<comment type="caution">
    <text evidence="7">The sequence shown here is derived from an EMBL/GenBank/DDBJ whole genome shotgun (WGS) entry which is preliminary data.</text>
</comment>
<evidence type="ECO:0000313" key="8">
    <source>
        <dbReference type="Proteomes" id="UP000285405"/>
    </source>
</evidence>
<dbReference type="Proteomes" id="UP000285405">
    <property type="component" value="Unassembled WGS sequence"/>
</dbReference>
<feature type="domain" description="MYND-type" evidence="6">
    <location>
        <begin position="62"/>
        <end position="103"/>
    </location>
</feature>
<dbReference type="EMBL" id="MCBR01012418">
    <property type="protein sequence ID" value="RKF65240.1"/>
    <property type="molecule type" value="Genomic_DNA"/>
</dbReference>
<dbReference type="PROSITE" id="PS50865">
    <property type="entry name" value="ZF_MYND_2"/>
    <property type="match status" value="1"/>
</dbReference>
<keyword evidence="2 4" id="KW-0863">Zinc-finger</keyword>
<evidence type="ECO:0000256" key="3">
    <source>
        <dbReference type="ARBA" id="ARBA00022833"/>
    </source>
</evidence>
<evidence type="ECO:0000259" key="6">
    <source>
        <dbReference type="PROSITE" id="PS50865"/>
    </source>
</evidence>
<dbReference type="Gene3D" id="6.10.140.2220">
    <property type="match status" value="1"/>
</dbReference>
<protein>
    <submittedName>
        <fullName evidence="7">Putative mynd domain</fullName>
    </submittedName>
</protein>
<evidence type="ECO:0000256" key="1">
    <source>
        <dbReference type="ARBA" id="ARBA00022723"/>
    </source>
</evidence>
<name>A0A420I6B0_9PEZI</name>
<dbReference type="AlphaFoldDB" id="A0A420I6B0"/>
<feature type="compositionally biased region" description="Polar residues" evidence="5">
    <location>
        <begin position="40"/>
        <end position="57"/>
    </location>
</feature>
<feature type="region of interest" description="Disordered" evidence="5">
    <location>
        <begin position="30"/>
        <end position="57"/>
    </location>
</feature>
<dbReference type="Pfam" id="PF01753">
    <property type="entry name" value="zf-MYND"/>
    <property type="match status" value="1"/>
</dbReference>
<evidence type="ECO:0000313" key="7">
    <source>
        <dbReference type="EMBL" id="RKF65240.1"/>
    </source>
</evidence>
<accession>A0A420I6B0</accession>
<dbReference type="PROSITE" id="PS01360">
    <property type="entry name" value="ZF_MYND_1"/>
    <property type="match status" value="1"/>
</dbReference>